<evidence type="ECO:0000313" key="3">
    <source>
        <dbReference type="Proteomes" id="UP001159363"/>
    </source>
</evidence>
<accession>A0ABQ9GHW3</accession>
<proteinExistence type="predicted"/>
<comment type="caution">
    <text evidence="2">The sequence shown here is derived from an EMBL/GenBank/DDBJ whole genome shotgun (WGS) entry which is preliminary data.</text>
</comment>
<keyword evidence="1" id="KW-0472">Membrane</keyword>
<gene>
    <name evidence="2" type="ORF">PR048_027925</name>
</gene>
<organism evidence="2 3">
    <name type="scientific">Dryococelus australis</name>
    <dbReference type="NCBI Taxonomy" id="614101"/>
    <lineage>
        <taxon>Eukaryota</taxon>
        <taxon>Metazoa</taxon>
        <taxon>Ecdysozoa</taxon>
        <taxon>Arthropoda</taxon>
        <taxon>Hexapoda</taxon>
        <taxon>Insecta</taxon>
        <taxon>Pterygota</taxon>
        <taxon>Neoptera</taxon>
        <taxon>Polyneoptera</taxon>
        <taxon>Phasmatodea</taxon>
        <taxon>Verophasmatodea</taxon>
        <taxon>Anareolatae</taxon>
        <taxon>Phasmatidae</taxon>
        <taxon>Eurycanthinae</taxon>
        <taxon>Dryococelus</taxon>
    </lineage>
</organism>
<keyword evidence="1" id="KW-1133">Transmembrane helix</keyword>
<evidence type="ECO:0000313" key="2">
    <source>
        <dbReference type="EMBL" id="KAJ8871598.1"/>
    </source>
</evidence>
<protein>
    <submittedName>
        <fullName evidence="2">Uncharacterized protein</fullName>
    </submittedName>
</protein>
<evidence type="ECO:0000256" key="1">
    <source>
        <dbReference type="SAM" id="Phobius"/>
    </source>
</evidence>
<keyword evidence="3" id="KW-1185">Reference proteome</keyword>
<dbReference type="EMBL" id="JARBHB010000012">
    <property type="protein sequence ID" value="KAJ8871598.1"/>
    <property type="molecule type" value="Genomic_DNA"/>
</dbReference>
<name>A0ABQ9GHW3_9NEOP</name>
<keyword evidence="1" id="KW-0812">Transmembrane</keyword>
<dbReference type="Proteomes" id="UP001159363">
    <property type="component" value="Chromosome 11"/>
</dbReference>
<feature type="transmembrane region" description="Helical" evidence="1">
    <location>
        <begin position="218"/>
        <end position="237"/>
    </location>
</feature>
<reference evidence="2 3" key="1">
    <citation type="submission" date="2023-02" db="EMBL/GenBank/DDBJ databases">
        <title>LHISI_Scaffold_Assembly.</title>
        <authorList>
            <person name="Stuart O.P."/>
            <person name="Cleave R."/>
            <person name="Magrath M.J.L."/>
            <person name="Mikheyev A.S."/>
        </authorList>
    </citation>
    <scope>NUCLEOTIDE SEQUENCE [LARGE SCALE GENOMIC DNA]</scope>
    <source>
        <strain evidence="2">Daus_M_001</strain>
        <tissue evidence="2">Leg muscle</tissue>
    </source>
</reference>
<sequence length="238" mass="26816">MDLFFCYSVDMRPMKKNVSVIDMAREKGSVIVYFLPHCTYKLQPLNVSFMEPLSAFHRQEVKTWLLNNSGQVVTQFQIAGFFGYIYVKAAMIQNAISGFMKTGIYPLNEHNDFAPSETTERIPAASQTQMCINNDETITISIHNLDHLRTLKTVIGLHQSLPNSLASKSKGKAVVITDSPYKNELVEGSVTSNAGKQKVKRKMNSSIDELRSAQKKKVVAVFLILLAMIMNEMHFVFV</sequence>